<reference evidence="3 4" key="1">
    <citation type="submission" date="2018-06" db="EMBL/GenBank/DDBJ databases">
        <authorList>
            <consortium name="Pathogen Informatics"/>
            <person name="Doyle S."/>
        </authorList>
    </citation>
    <scope>NUCLEOTIDE SEQUENCE [LARGE SCALE GENOMIC DNA]</scope>
    <source>
        <strain evidence="3 4">NCTC12112</strain>
    </source>
</reference>
<gene>
    <name evidence="3" type="ORF">NCTC12112_00730</name>
</gene>
<evidence type="ECO:0000259" key="2">
    <source>
        <dbReference type="PROSITE" id="PS01148"/>
    </source>
</evidence>
<dbReference type="InterPro" id="IPR019870">
    <property type="entry name" value="Se_metab_YedF"/>
</dbReference>
<dbReference type="NCBIfam" id="TIGR03527">
    <property type="entry name" value="selenium_YedF"/>
    <property type="match status" value="1"/>
</dbReference>
<comment type="similarity">
    <text evidence="1">Belongs to the sulfur carrier protein TusA family.</text>
</comment>
<dbReference type="PANTHER" id="PTHR33279">
    <property type="entry name" value="SULFUR CARRIER PROTEIN YEDF-RELATED"/>
    <property type="match status" value="1"/>
</dbReference>
<dbReference type="GeneID" id="78455317"/>
<feature type="domain" description="UPF0033" evidence="2">
    <location>
        <begin position="4"/>
        <end position="28"/>
    </location>
</feature>
<dbReference type="PANTHER" id="PTHR33279:SF18">
    <property type="entry name" value="SULFUR CARRIER PROTEIN MJ0990-RELATED"/>
    <property type="match status" value="1"/>
</dbReference>
<dbReference type="AlphaFoldDB" id="A0AAX1TLH1"/>
<protein>
    <submittedName>
        <fullName evidence="3">Selenium metabolism protein YedF</fullName>
    </submittedName>
</protein>
<accession>A0AAX1TLH1</accession>
<dbReference type="KEGG" id="ful:C4N20_10870"/>
<evidence type="ECO:0000256" key="1">
    <source>
        <dbReference type="ARBA" id="ARBA00008984"/>
    </source>
</evidence>
<evidence type="ECO:0000313" key="4">
    <source>
        <dbReference type="Proteomes" id="UP000249008"/>
    </source>
</evidence>
<dbReference type="Pfam" id="PF02635">
    <property type="entry name" value="DsrE"/>
    <property type="match status" value="1"/>
</dbReference>
<proteinExistence type="inferred from homology"/>
<dbReference type="Gene3D" id="3.40.1260.10">
    <property type="entry name" value="DsrEFH-like"/>
    <property type="match status" value="1"/>
</dbReference>
<sequence length="191" mass="21648">MIKVNAVGQTCPIPIIMTKNALKDIEEGEVEVLVDNKISLENLQKMSKEMGYDYSIAETGEVFRIVINKIKEEVEEFDDEDNTVVVIDSMYMGKGDPELGRILMKGFIYTLTEVEVLPKTIIFYNEGVKLAVENSESLKDLKNLEERGVEILCCGTCVNFYGLTDEIKIGSITNMYNIVNKQMYARRVIKP</sequence>
<organism evidence="3 4">
    <name type="scientific">Fusobacterium ulcerans</name>
    <dbReference type="NCBI Taxonomy" id="861"/>
    <lineage>
        <taxon>Bacteria</taxon>
        <taxon>Fusobacteriati</taxon>
        <taxon>Fusobacteriota</taxon>
        <taxon>Fusobacteriia</taxon>
        <taxon>Fusobacteriales</taxon>
        <taxon>Fusobacteriaceae</taxon>
        <taxon>Fusobacterium</taxon>
    </lineage>
</organism>
<dbReference type="PROSITE" id="PS01148">
    <property type="entry name" value="UPF0033"/>
    <property type="match status" value="1"/>
</dbReference>
<dbReference type="InterPro" id="IPR001455">
    <property type="entry name" value="TusA-like"/>
</dbReference>
<dbReference type="InterPro" id="IPR036868">
    <property type="entry name" value="TusA-like_sf"/>
</dbReference>
<dbReference type="InterPro" id="IPR027396">
    <property type="entry name" value="DsrEFH-like"/>
</dbReference>
<evidence type="ECO:0000313" key="3">
    <source>
        <dbReference type="EMBL" id="SQJ00451.1"/>
    </source>
</evidence>
<name>A0AAX1TLH1_9FUSO</name>
<dbReference type="Proteomes" id="UP000249008">
    <property type="component" value="Chromosome 1"/>
</dbReference>
<dbReference type="SUPFAM" id="SSF64307">
    <property type="entry name" value="SirA-like"/>
    <property type="match status" value="1"/>
</dbReference>
<dbReference type="Pfam" id="PF01206">
    <property type="entry name" value="TusA"/>
    <property type="match status" value="1"/>
</dbReference>
<dbReference type="EMBL" id="LS483487">
    <property type="protein sequence ID" value="SQJ00451.1"/>
    <property type="molecule type" value="Genomic_DNA"/>
</dbReference>
<dbReference type="RefSeq" id="WP_005976263.1">
    <property type="nucleotide sequence ID" value="NZ_BAABXY010000001.1"/>
</dbReference>
<dbReference type="InterPro" id="IPR003787">
    <property type="entry name" value="Sulphur_relay_DsrE/F-like"/>
</dbReference>
<dbReference type="SUPFAM" id="SSF75169">
    <property type="entry name" value="DsrEFH-like"/>
    <property type="match status" value="1"/>
</dbReference>
<dbReference type="Gene3D" id="3.30.110.40">
    <property type="entry name" value="TusA-like domain"/>
    <property type="match status" value="1"/>
</dbReference>